<reference evidence="1 2" key="1">
    <citation type="submission" date="2015-02" db="EMBL/GenBank/DDBJ databases">
        <title>Genome Sequencing of Rickettsiales.</title>
        <authorList>
            <person name="Daugherty S.C."/>
            <person name="Su Q."/>
            <person name="Abolude K."/>
            <person name="Beier-Sexton M."/>
            <person name="Carlyon J.A."/>
            <person name="Carter R."/>
            <person name="Day N.P."/>
            <person name="Dumler S.J."/>
            <person name="Dyachenko V."/>
            <person name="Godinez A."/>
            <person name="Kurtti T.J."/>
            <person name="Lichay M."/>
            <person name="Mullins K.E."/>
            <person name="Ott S."/>
            <person name="Pappas-Brown V."/>
            <person name="Paris D.H."/>
            <person name="Patel P."/>
            <person name="Richards A.L."/>
            <person name="Sadzewicz L."/>
            <person name="Sears K."/>
            <person name="Seidman D."/>
            <person name="Sengamalay N."/>
            <person name="Stenos J."/>
            <person name="Tallon L.J."/>
            <person name="Vincent G."/>
            <person name="Fraser C.M."/>
            <person name="Munderloh U."/>
            <person name="Dunning-Hotopp J.C."/>
        </authorList>
    </citation>
    <scope>NUCLEOTIDE SEQUENCE [LARGE SCALE GENOMIC DNA]</scope>
    <source>
        <strain evidence="1 2">Fuller</strain>
    </source>
</reference>
<dbReference type="STRING" id="1359168.OCHUTO_0448"/>
<dbReference type="SUPFAM" id="SSF52540">
    <property type="entry name" value="P-loop containing nucleoside triphosphate hydrolases"/>
    <property type="match status" value="1"/>
</dbReference>
<name>A0A0F3MKX9_9RICK</name>
<keyword evidence="2" id="KW-1185">Reference proteome</keyword>
<gene>
    <name evidence="1" type="ORF">OCHUTO_0448</name>
</gene>
<accession>A0A0F3MKX9</accession>
<dbReference type="InterPro" id="IPR027417">
    <property type="entry name" value="P-loop_NTPase"/>
</dbReference>
<dbReference type="Gene3D" id="3.40.50.300">
    <property type="entry name" value="P-loop containing nucleotide triphosphate hydrolases"/>
    <property type="match status" value="1"/>
</dbReference>
<dbReference type="Pfam" id="PF13604">
    <property type="entry name" value="AAA_30"/>
    <property type="match status" value="1"/>
</dbReference>
<dbReference type="AlphaFoldDB" id="A0A0F3MKX9"/>
<dbReference type="OrthoDB" id="1826980at2"/>
<organism evidence="1 2">
    <name type="scientific">Orientia chuto str. Dubai</name>
    <dbReference type="NCBI Taxonomy" id="1359168"/>
    <lineage>
        <taxon>Bacteria</taxon>
        <taxon>Pseudomonadati</taxon>
        <taxon>Pseudomonadota</taxon>
        <taxon>Alphaproteobacteria</taxon>
        <taxon>Rickettsiales</taxon>
        <taxon>Rickettsiaceae</taxon>
        <taxon>Rickettsieae</taxon>
        <taxon>Orientia</taxon>
    </lineage>
</organism>
<comment type="caution">
    <text evidence="1">The sequence shown here is derived from an EMBL/GenBank/DDBJ whole genome shotgun (WGS) entry which is preliminary data.</text>
</comment>
<dbReference type="PATRIC" id="fig|1359168.3.peg.1218"/>
<evidence type="ECO:0000313" key="2">
    <source>
        <dbReference type="Proteomes" id="UP000033616"/>
    </source>
</evidence>
<proteinExistence type="predicted"/>
<dbReference type="EMBL" id="LANP01000009">
    <property type="protein sequence ID" value="KJV56443.1"/>
    <property type="molecule type" value="Genomic_DNA"/>
</dbReference>
<protein>
    <submittedName>
        <fullName evidence="1">AAA domain protein</fullName>
    </submittedName>
</protein>
<evidence type="ECO:0000313" key="1">
    <source>
        <dbReference type="EMBL" id="KJV56443.1"/>
    </source>
</evidence>
<dbReference type="Proteomes" id="UP000033616">
    <property type="component" value="Unassembled WGS sequence"/>
</dbReference>
<sequence length="122" mass="14168">MLSNNDYLELLKVVKENNCQIILAGDEKQLTSVERGGMFEVLANKFGSHVLTDIKRQSKNWSKEVARNFADDNVKSSLLLLKQHEGVKIDYTLEDSMSRLIKDWSQSKFHHMSVDYYSRNKE</sequence>